<evidence type="ECO:0000313" key="3">
    <source>
        <dbReference type="EMBL" id="BDG02205.1"/>
    </source>
</evidence>
<dbReference type="InterPro" id="IPR006016">
    <property type="entry name" value="UspA"/>
</dbReference>
<dbReference type="EMBL" id="AP025591">
    <property type="protein sequence ID" value="BDG02205.1"/>
    <property type="molecule type" value="Genomic_DNA"/>
</dbReference>
<proteinExistence type="inferred from homology"/>
<sequence length="244" mass="24051">MAEDRAFAPRRIVVALDASPASLDALAAAARLAARLGAPLAGVFVEDEELLRLAELPFAALVRAASGALQPLDLAAMEAALRALAAEARAAVDGAAARSGIGASFRIVRGRVTAEVLAAAGEGDLLVLGAAGHARGPRASVGATARAAAASARGPVLLLARGARLGERAAVVDDGSPAAARAVAVARRLAGEDHPPAIVRAAGRPGATAAALARLAPAVAVLPASATDDLDRLLALGAAVLVVR</sequence>
<reference evidence="4" key="1">
    <citation type="journal article" date="2022" name="Int. J. Syst. Evol. Microbiol.">
        <title>Anaeromyxobacter oryzae sp. nov., Anaeromyxobacter diazotrophicus sp. nov. and Anaeromyxobacter paludicola sp. nov., isolated from paddy soils.</title>
        <authorList>
            <person name="Itoh H."/>
            <person name="Xu Z."/>
            <person name="Mise K."/>
            <person name="Masuda Y."/>
            <person name="Ushijima N."/>
            <person name="Hayakawa C."/>
            <person name="Shiratori Y."/>
            <person name="Senoo K."/>
        </authorList>
    </citation>
    <scope>NUCLEOTIDE SEQUENCE [LARGE SCALE GENOMIC DNA]</scope>
    <source>
        <strain evidence="4">Red232</strain>
    </source>
</reference>
<dbReference type="RefSeq" id="WP_248359622.1">
    <property type="nucleotide sequence ID" value="NZ_AP025591.1"/>
</dbReference>
<dbReference type="Proteomes" id="UP001162891">
    <property type="component" value="Chromosome"/>
</dbReference>
<dbReference type="SUPFAM" id="SSF52402">
    <property type="entry name" value="Adenine nucleotide alpha hydrolases-like"/>
    <property type="match status" value="1"/>
</dbReference>
<dbReference type="Gene3D" id="3.40.50.12370">
    <property type="match status" value="1"/>
</dbReference>
<gene>
    <name evidence="3" type="ORF">AMOR_12010</name>
</gene>
<evidence type="ECO:0000259" key="2">
    <source>
        <dbReference type="Pfam" id="PF00582"/>
    </source>
</evidence>
<dbReference type="InterPro" id="IPR006015">
    <property type="entry name" value="Universal_stress_UspA"/>
</dbReference>
<comment type="similarity">
    <text evidence="1">Belongs to the universal stress protein A family.</text>
</comment>
<protein>
    <recommendedName>
        <fullName evidence="2">UspA domain-containing protein</fullName>
    </recommendedName>
</protein>
<organism evidence="3 4">
    <name type="scientific">Anaeromyxobacter oryzae</name>
    <dbReference type="NCBI Taxonomy" id="2918170"/>
    <lineage>
        <taxon>Bacteria</taxon>
        <taxon>Pseudomonadati</taxon>
        <taxon>Myxococcota</taxon>
        <taxon>Myxococcia</taxon>
        <taxon>Myxococcales</taxon>
        <taxon>Cystobacterineae</taxon>
        <taxon>Anaeromyxobacteraceae</taxon>
        <taxon>Anaeromyxobacter</taxon>
    </lineage>
</organism>
<name>A0ABN6MRG0_9BACT</name>
<dbReference type="PRINTS" id="PR01438">
    <property type="entry name" value="UNVRSLSTRESS"/>
</dbReference>
<evidence type="ECO:0000313" key="4">
    <source>
        <dbReference type="Proteomes" id="UP001162891"/>
    </source>
</evidence>
<keyword evidence="4" id="KW-1185">Reference proteome</keyword>
<accession>A0ABN6MRG0</accession>
<feature type="domain" description="UspA" evidence="2">
    <location>
        <begin position="10"/>
        <end position="158"/>
    </location>
</feature>
<dbReference type="Pfam" id="PF00582">
    <property type="entry name" value="Usp"/>
    <property type="match status" value="1"/>
</dbReference>
<evidence type="ECO:0000256" key="1">
    <source>
        <dbReference type="ARBA" id="ARBA00008791"/>
    </source>
</evidence>